<feature type="region of interest" description="Disordered" evidence="2">
    <location>
        <begin position="1"/>
        <end position="39"/>
    </location>
</feature>
<sequence length="320" mass="36684">MSSEKKKNRKKEDTGEIKTAKKKRKYLLKKENKKQKWKNIRTSYSREIKRRAGAKSGAAASRKSPYVYFEQLQFLKATVINNETQNSMGETRPAETNDDSDCIQGKRPVSKKKKTCDDENLVQVLKESIAIGEERERKQESDSDRLFMLSLLEDFKNIPKHSKLSTRMELIDVIKRAQMPFMETYNSEFGFRQGHVDYEPGTSTARLFSPETSVSGQYRHGYSTEYGPGNSSSRQYRHEYSTEYRPEISSSGQYRRGYSTQSNYGPEASSSESRRAYSTSVPDKQDNTGYTEVLSPSDTNVTDTSQNSELLELFQENSLA</sequence>
<evidence type="ECO:0000313" key="5">
    <source>
        <dbReference type="Proteomes" id="UP000691718"/>
    </source>
</evidence>
<feature type="compositionally biased region" description="Basic and acidic residues" evidence="2">
    <location>
        <begin position="236"/>
        <end position="246"/>
    </location>
</feature>
<feature type="region of interest" description="Disordered" evidence="2">
    <location>
        <begin position="202"/>
        <end position="320"/>
    </location>
</feature>
<comment type="caution">
    <text evidence="4">The sequence shown here is derived from an EMBL/GenBank/DDBJ whole genome shotgun (WGS) entry which is preliminary data.</text>
</comment>
<comment type="subcellular location">
    <subcellularLocation>
        <location evidence="1">Nucleus</location>
    </subcellularLocation>
</comment>
<feature type="compositionally biased region" description="Low complexity" evidence="2">
    <location>
        <begin position="267"/>
        <end position="280"/>
    </location>
</feature>
<reference evidence="4" key="1">
    <citation type="submission" date="2021-04" db="EMBL/GenBank/DDBJ databases">
        <authorList>
            <person name="Tunstrom K."/>
        </authorList>
    </citation>
    <scope>NUCLEOTIDE SEQUENCE</scope>
</reference>
<dbReference type="OrthoDB" id="6616165at2759"/>
<evidence type="ECO:0000256" key="1">
    <source>
        <dbReference type="PROSITE-ProRule" id="PRU00371"/>
    </source>
</evidence>
<dbReference type="PROSITE" id="PS51031">
    <property type="entry name" value="BESS"/>
    <property type="match status" value="1"/>
</dbReference>
<keyword evidence="5" id="KW-1185">Reference proteome</keyword>
<evidence type="ECO:0000256" key="2">
    <source>
        <dbReference type="SAM" id="MobiDB-lite"/>
    </source>
</evidence>
<dbReference type="GO" id="GO:0003677">
    <property type="term" value="F:DNA binding"/>
    <property type="evidence" value="ECO:0007669"/>
    <property type="project" value="InterPro"/>
</dbReference>
<dbReference type="AlphaFoldDB" id="A0A8S3W1W8"/>
<accession>A0A8S3W1W8</accession>
<protein>
    <submittedName>
        <fullName evidence="4">(apollo) hypothetical protein</fullName>
    </submittedName>
</protein>
<feature type="compositionally biased region" description="Basic and acidic residues" evidence="2">
    <location>
        <begin position="10"/>
        <end position="19"/>
    </location>
</feature>
<proteinExistence type="predicted"/>
<dbReference type="InterPro" id="IPR006578">
    <property type="entry name" value="MADF-dom"/>
</dbReference>
<dbReference type="Proteomes" id="UP000691718">
    <property type="component" value="Unassembled WGS sequence"/>
</dbReference>
<gene>
    <name evidence="4" type="ORF">PAPOLLO_LOCUS1167</name>
</gene>
<dbReference type="InterPro" id="IPR004210">
    <property type="entry name" value="BESS_motif"/>
</dbReference>
<organism evidence="4 5">
    <name type="scientific">Parnassius apollo</name>
    <name type="common">Apollo butterfly</name>
    <name type="synonym">Papilio apollo</name>
    <dbReference type="NCBI Taxonomy" id="110799"/>
    <lineage>
        <taxon>Eukaryota</taxon>
        <taxon>Metazoa</taxon>
        <taxon>Ecdysozoa</taxon>
        <taxon>Arthropoda</taxon>
        <taxon>Hexapoda</taxon>
        <taxon>Insecta</taxon>
        <taxon>Pterygota</taxon>
        <taxon>Neoptera</taxon>
        <taxon>Endopterygota</taxon>
        <taxon>Lepidoptera</taxon>
        <taxon>Glossata</taxon>
        <taxon>Ditrysia</taxon>
        <taxon>Papilionoidea</taxon>
        <taxon>Papilionidae</taxon>
        <taxon>Parnassiinae</taxon>
        <taxon>Parnassini</taxon>
        <taxon>Parnassius</taxon>
        <taxon>Parnassius</taxon>
    </lineage>
</organism>
<dbReference type="GO" id="GO:0005634">
    <property type="term" value="C:nucleus"/>
    <property type="evidence" value="ECO:0007669"/>
    <property type="project" value="UniProtKB-SubCell"/>
</dbReference>
<keyword evidence="1" id="KW-0539">Nucleus</keyword>
<feature type="compositionally biased region" description="Basic residues" evidence="2">
    <location>
        <begin position="20"/>
        <end position="39"/>
    </location>
</feature>
<evidence type="ECO:0000313" key="4">
    <source>
        <dbReference type="EMBL" id="CAG4936360.1"/>
    </source>
</evidence>
<feature type="compositionally biased region" description="Polar residues" evidence="2">
    <location>
        <begin position="248"/>
        <end position="264"/>
    </location>
</feature>
<feature type="domain" description="BESS" evidence="3">
    <location>
        <begin position="141"/>
        <end position="180"/>
    </location>
</feature>
<dbReference type="Pfam" id="PF10545">
    <property type="entry name" value="MADF_DNA_bdg"/>
    <property type="match status" value="1"/>
</dbReference>
<evidence type="ECO:0000259" key="3">
    <source>
        <dbReference type="PROSITE" id="PS51031"/>
    </source>
</evidence>
<dbReference type="EMBL" id="CAJQZP010000080">
    <property type="protein sequence ID" value="CAG4936360.1"/>
    <property type="molecule type" value="Genomic_DNA"/>
</dbReference>
<feature type="compositionally biased region" description="Polar residues" evidence="2">
    <location>
        <begin position="202"/>
        <end position="216"/>
    </location>
</feature>
<feature type="region of interest" description="Disordered" evidence="2">
    <location>
        <begin position="85"/>
        <end position="106"/>
    </location>
</feature>
<name>A0A8S3W1W8_PARAO</name>
<feature type="compositionally biased region" description="Polar residues" evidence="2">
    <location>
        <begin position="287"/>
        <end position="320"/>
    </location>
</feature>